<sequence length="390" mass="42960">MVLPELKMRRDKIRMFMAQQHIDAALITGNTNLLYTCGQIINGYLYMPLQEPARIFVKRPNTITGELVHSIRKPEQIPDMLKEDGLPLPQTLMLEGDELPYTEYNRLAAIFPDATIVNGTPFIRKARSTKTDMEIEYFRRGGIAHAKAYEKIPSVYREGMTDNEFSIEVERLMRLEGCLGIFRTFGQNMEIFMGSVLTGDNAATPSPYDFALGGAGIDSSLPVGANGTLLKEGQSVMVDIGGNFNGYLCDMSRVYSIGKLDDRAYAAHQVCLDVQEKVISMSKPGVACETLYNAAIELITTAGFADYFMGINQQAKFIGHGIGLEINELPILAPHVTQELEQGMVFALEPKIVLPGIGPVGVENSWVVTSTGVEKLTNFKEEIIALGEGC</sequence>
<proteinExistence type="predicted"/>
<feature type="domain" description="Peptidase M24" evidence="1">
    <location>
        <begin position="137"/>
        <end position="369"/>
    </location>
</feature>
<keyword evidence="3" id="KW-0645">Protease</keyword>
<organism evidence="3">
    <name type="scientific">termite gut metagenome</name>
    <dbReference type="NCBI Taxonomy" id="433724"/>
    <lineage>
        <taxon>unclassified sequences</taxon>
        <taxon>metagenomes</taxon>
        <taxon>organismal metagenomes</taxon>
    </lineage>
</organism>
<dbReference type="CDD" id="cd01066">
    <property type="entry name" value="APP_MetAP"/>
    <property type="match status" value="1"/>
</dbReference>
<feature type="domain" description="Creatinase N-terminal" evidence="2">
    <location>
        <begin position="9"/>
        <end position="128"/>
    </location>
</feature>
<reference evidence="3" key="1">
    <citation type="submission" date="2019-03" db="EMBL/GenBank/DDBJ databases">
        <title>Single cell metagenomics reveals metabolic interactions within the superorganism composed of flagellate Streblomastix strix and complex community of Bacteroidetes bacteria on its surface.</title>
        <authorList>
            <person name="Treitli S.C."/>
            <person name="Kolisko M."/>
            <person name="Husnik F."/>
            <person name="Keeling P."/>
            <person name="Hampl V."/>
        </authorList>
    </citation>
    <scope>NUCLEOTIDE SEQUENCE</scope>
    <source>
        <strain evidence="3">STM</strain>
    </source>
</reference>
<dbReference type="InterPro" id="IPR000994">
    <property type="entry name" value="Pept_M24"/>
</dbReference>
<gene>
    <name evidence="3" type="ORF">EZS27_013331</name>
</gene>
<dbReference type="AlphaFoldDB" id="A0A5J4RZ44"/>
<dbReference type="InterPro" id="IPR036005">
    <property type="entry name" value="Creatinase/aminopeptidase-like"/>
</dbReference>
<dbReference type="SUPFAM" id="SSF53092">
    <property type="entry name" value="Creatinase/prolidase N-terminal domain"/>
    <property type="match status" value="1"/>
</dbReference>
<dbReference type="Pfam" id="PF00557">
    <property type="entry name" value="Peptidase_M24"/>
    <property type="match status" value="1"/>
</dbReference>
<accession>A0A5J4RZ44</accession>
<protein>
    <submittedName>
        <fullName evidence="3">Aminopeptidase YpdF</fullName>
        <ecNumber evidence="3">3.4.11.-</ecNumber>
    </submittedName>
</protein>
<comment type="caution">
    <text evidence="3">The sequence shown here is derived from an EMBL/GenBank/DDBJ whole genome shotgun (WGS) entry which is preliminary data.</text>
</comment>
<dbReference type="EMBL" id="SNRY01000596">
    <property type="protein sequence ID" value="KAA6338682.1"/>
    <property type="molecule type" value="Genomic_DNA"/>
</dbReference>
<evidence type="ECO:0000313" key="3">
    <source>
        <dbReference type="EMBL" id="KAA6338682.1"/>
    </source>
</evidence>
<dbReference type="GO" id="GO:0004177">
    <property type="term" value="F:aminopeptidase activity"/>
    <property type="evidence" value="ECO:0007669"/>
    <property type="project" value="UniProtKB-KW"/>
</dbReference>
<dbReference type="PANTHER" id="PTHR46112:SF2">
    <property type="entry name" value="XAA-PRO AMINOPEPTIDASE P-RELATED"/>
    <property type="match status" value="1"/>
</dbReference>
<keyword evidence="3" id="KW-0031">Aminopeptidase</keyword>
<dbReference type="InterPro" id="IPR000587">
    <property type="entry name" value="Creatinase_N"/>
</dbReference>
<evidence type="ECO:0000259" key="1">
    <source>
        <dbReference type="Pfam" id="PF00557"/>
    </source>
</evidence>
<keyword evidence="3" id="KW-0378">Hydrolase</keyword>
<evidence type="ECO:0000259" key="2">
    <source>
        <dbReference type="Pfam" id="PF01321"/>
    </source>
</evidence>
<name>A0A5J4RZ44_9ZZZZ</name>
<dbReference type="Gene3D" id="3.90.230.10">
    <property type="entry name" value="Creatinase/methionine aminopeptidase superfamily"/>
    <property type="match status" value="1"/>
</dbReference>
<dbReference type="InterPro" id="IPR050659">
    <property type="entry name" value="Peptidase_M24B"/>
</dbReference>
<dbReference type="Pfam" id="PF01321">
    <property type="entry name" value="Creatinase_N"/>
    <property type="match status" value="1"/>
</dbReference>
<dbReference type="InterPro" id="IPR029149">
    <property type="entry name" value="Creatin/AminoP/Spt16_N"/>
</dbReference>
<dbReference type="SUPFAM" id="SSF55920">
    <property type="entry name" value="Creatinase/aminopeptidase"/>
    <property type="match status" value="1"/>
</dbReference>
<dbReference type="EC" id="3.4.11.-" evidence="3"/>
<dbReference type="Gene3D" id="3.40.350.10">
    <property type="entry name" value="Creatinase/prolidase N-terminal domain"/>
    <property type="match status" value="1"/>
</dbReference>
<dbReference type="PANTHER" id="PTHR46112">
    <property type="entry name" value="AMINOPEPTIDASE"/>
    <property type="match status" value="1"/>
</dbReference>